<name>A0A671LGP7_9TELE</name>
<dbReference type="GO" id="GO:0007399">
    <property type="term" value="P:nervous system development"/>
    <property type="evidence" value="ECO:0007669"/>
    <property type="project" value="InterPro"/>
</dbReference>
<dbReference type="InterPro" id="IPR000742">
    <property type="entry name" value="EGF"/>
</dbReference>
<keyword evidence="10" id="KW-0339">Growth factor</keyword>
<keyword evidence="12 15" id="KW-1015">Disulfide bond</keyword>
<dbReference type="PANTHER" id="PTHR11100:SF7">
    <property type="entry name" value="PRO-NEUREGULIN-1, MEMBRANE-BOUND ISOFORM"/>
    <property type="match status" value="1"/>
</dbReference>
<dbReference type="Gene3D" id="2.60.40.10">
    <property type="entry name" value="Immunoglobulins"/>
    <property type="match status" value="1"/>
</dbReference>
<keyword evidence="21" id="KW-1185">Reference proteome</keyword>
<evidence type="ECO:0000256" key="14">
    <source>
        <dbReference type="ARBA" id="ARBA00023319"/>
    </source>
</evidence>
<keyword evidence="8 17" id="KW-0812">Transmembrane</keyword>
<keyword evidence="5" id="KW-1003">Cell membrane</keyword>
<dbReference type="InterPro" id="IPR040180">
    <property type="entry name" value="Neuregulin"/>
</dbReference>
<dbReference type="SUPFAM" id="SSF48726">
    <property type="entry name" value="Immunoglobulin"/>
    <property type="match status" value="1"/>
</dbReference>
<evidence type="ECO:0000256" key="13">
    <source>
        <dbReference type="ARBA" id="ARBA00023180"/>
    </source>
</evidence>
<feature type="region of interest" description="Disordered" evidence="16">
    <location>
        <begin position="489"/>
        <end position="547"/>
    </location>
</feature>
<evidence type="ECO:0000256" key="5">
    <source>
        <dbReference type="ARBA" id="ARBA00022475"/>
    </source>
</evidence>
<evidence type="ECO:0000256" key="15">
    <source>
        <dbReference type="PROSITE-ProRule" id="PRU00076"/>
    </source>
</evidence>
<evidence type="ECO:0000256" key="4">
    <source>
        <dbReference type="ARBA" id="ARBA00008216"/>
    </source>
</evidence>
<feature type="disulfide bond" evidence="15">
    <location>
        <begin position="181"/>
        <end position="190"/>
    </location>
</feature>
<gene>
    <name evidence="20" type="primary">LOC107681480</name>
</gene>
<dbReference type="PROSITE" id="PS50026">
    <property type="entry name" value="EGF_3"/>
    <property type="match status" value="1"/>
</dbReference>
<evidence type="ECO:0000256" key="9">
    <source>
        <dbReference type="ARBA" id="ARBA00022989"/>
    </source>
</evidence>
<dbReference type="PANTHER" id="PTHR11100">
    <property type="entry name" value="HEREGULIN-NEUREGULIN FAMILY MEMBER"/>
    <property type="match status" value="1"/>
</dbReference>
<dbReference type="InterPro" id="IPR003599">
    <property type="entry name" value="Ig_sub"/>
</dbReference>
<reference evidence="20" key="1">
    <citation type="submission" date="2025-08" db="UniProtKB">
        <authorList>
            <consortium name="Ensembl"/>
        </authorList>
    </citation>
    <scope>IDENTIFICATION</scope>
</reference>
<evidence type="ECO:0000256" key="17">
    <source>
        <dbReference type="SAM" id="Phobius"/>
    </source>
</evidence>
<keyword evidence="14" id="KW-0393">Immunoglobulin domain</keyword>
<evidence type="ECO:0000256" key="6">
    <source>
        <dbReference type="ARBA" id="ARBA00022525"/>
    </source>
</evidence>
<protein>
    <submittedName>
        <fullName evidence="20">Pro-neuregulin-1, membrane-bound isoform-like</fullName>
    </submittedName>
</protein>
<dbReference type="Proteomes" id="UP000472260">
    <property type="component" value="Unassembled WGS sequence"/>
</dbReference>
<feature type="compositionally biased region" description="Low complexity" evidence="16">
    <location>
        <begin position="399"/>
        <end position="424"/>
    </location>
</feature>
<evidence type="ECO:0000256" key="10">
    <source>
        <dbReference type="ARBA" id="ARBA00023030"/>
    </source>
</evidence>
<keyword evidence="6" id="KW-0964">Secreted</keyword>
<evidence type="ECO:0000256" key="11">
    <source>
        <dbReference type="ARBA" id="ARBA00023136"/>
    </source>
</evidence>
<reference evidence="20" key="2">
    <citation type="submission" date="2025-09" db="UniProtKB">
        <authorList>
            <consortium name="Ensembl"/>
        </authorList>
    </citation>
    <scope>IDENTIFICATION</scope>
</reference>
<accession>A0A671LGP7</accession>
<dbReference type="Pfam" id="PF07679">
    <property type="entry name" value="I-set"/>
    <property type="match status" value="1"/>
</dbReference>
<dbReference type="InterPro" id="IPR003598">
    <property type="entry name" value="Ig_sub2"/>
</dbReference>
<evidence type="ECO:0000256" key="2">
    <source>
        <dbReference type="ARBA" id="ARBA00004613"/>
    </source>
</evidence>
<keyword evidence="7 15" id="KW-0245">EGF-like domain</keyword>
<dbReference type="SMART" id="SM00409">
    <property type="entry name" value="IG"/>
    <property type="match status" value="1"/>
</dbReference>
<dbReference type="FunFam" id="2.60.40.10:FF:000080">
    <property type="entry name" value="Myosin light chain kinase, smooth muscle"/>
    <property type="match status" value="1"/>
</dbReference>
<dbReference type="InterPro" id="IPR002154">
    <property type="entry name" value="Neuregulin_C"/>
</dbReference>
<dbReference type="SMART" id="SM00181">
    <property type="entry name" value="EGF"/>
    <property type="match status" value="1"/>
</dbReference>
<comment type="subcellular location">
    <subcellularLocation>
        <location evidence="1">Cell membrane</location>
        <topology evidence="1">Single-pass type I membrane protein</topology>
    </subcellularLocation>
    <subcellularLocation>
        <location evidence="2">Secreted</location>
    </subcellularLocation>
</comment>
<dbReference type="PROSITE" id="PS00022">
    <property type="entry name" value="EGF_1"/>
    <property type="match status" value="1"/>
</dbReference>
<dbReference type="PROSITE" id="PS50835">
    <property type="entry name" value="IG_LIKE"/>
    <property type="match status" value="1"/>
</dbReference>
<keyword evidence="13" id="KW-0325">Glycoprotein</keyword>
<dbReference type="GO" id="GO:0030296">
    <property type="term" value="F:protein tyrosine kinase activator activity"/>
    <property type="evidence" value="ECO:0007669"/>
    <property type="project" value="TreeGrafter"/>
</dbReference>
<feature type="transmembrane region" description="Helical" evidence="17">
    <location>
        <begin position="212"/>
        <end position="234"/>
    </location>
</feature>
<comment type="similarity">
    <text evidence="4">Belongs to the neuregulin family.</text>
</comment>
<evidence type="ECO:0000256" key="7">
    <source>
        <dbReference type="ARBA" id="ARBA00022536"/>
    </source>
</evidence>
<dbReference type="Pfam" id="PF02158">
    <property type="entry name" value="Neuregulin"/>
    <property type="match status" value="1"/>
</dbReference>
<feature type="compositionally biased region" description="Low complexity" evidence="16">
    <location>
        <begin position="528"/>
        <end position="538"/>
    </location>
</feature>
<dbReference type="GO" id="GO:0008083">
    <property type="term" value="F:growth factor activity"/>
    <property type="evidence" value="ECO:0007669"/>
    <property type="project" value="UniProtKB-KW"/>
</dbReference>
<evidence type="ECO:0000256" key="8">
    <source>
        <dbReference type="ARBA" id="ARBA00022692"/>
    </source>
</evidence>
<dbReference type="CDD" id="cd00054">
    <property type="entry name" value="EGF_CA"/>
    <property type="match status" value="1"/>
</dbReference>
<dbReference type="GO" id="GO:0035556">
    <property type="term" value="P:intracellular signal transduction"/>
    <property type="evidence" value="ECO:0007669"/>
    <property type="project" value="TreeGrafter"/>
</dbReference>
<comment type="caution">
    <text evidence="15">Lacks conserved residue(s) required for the propagation of feature annotation.</text>
</comment>
<feature type="region of interest" description="Disordered" evidence="16">
    <location>
        <begin position="399"/>
        <end position="441"/>
    </location>
</feature>
<feature type="domain" description="Ig-like" evidence="19">
    <location>
        <begin position="37"/>
        <end position="130"/>
    </location>
</feature>
<dbReference type="InterPro" id="IPR013098">
    <property type="entry name" value="Ig_I-set"/>
</dbReference>
<feature type="compositionally biased region" description="Low complexity" evidence="16">
    <location>
        <begin position="491"/>
        <end position="509"/>
    </location>
</feature>
<dbReference type="SUPFAM" id="SSF57196">
    <property type="entry name" value="EGF/Laminin"/>
    <property type="match status" value="1"/>
</dbReference>
<dbReference type="PROSITE" id="PS01186">
    <property type="entry name" value="EGF_2"/>
    <property type="match status" value="1"/>
</dbReference>
<keyword evidence="11 17" id="KW-0472">Membrane</keyword>
<evidence type="ECO:0000259" key="19">
    <source>
        <dbReference type="PROSITE" id="PS50835"/>
    </source>
</evidence>
<dbReference type="InterPro" id="IPR013783">
    <property type="entry name" value="Ig-like_fold"/>
</dbReference>
<evidence type="ECO:0000256" key="12">
    <source>
        <dbReference type="ARBA" id="ARBA00023157"/>
    </source>
</evidence>
<dbReference type="Ensembl" id="ENSSANT00000020824.1">
    <property type="protein sequence ID" value="ENSSANP00000019523.1"/>
    <property type="gene ID" value="ENSSANG00000010178.1"/>
</dbReference>
<dbReference type="GO" id="GO:0005886">
    <property type="term" value="C:plasma membrane"/>
    <property type="evidence" value="ECO:0007669"/>
    <property type="project" value="UniProtKB-SubCell"/>
</dbReference>
<dbReference type="GO" id="GO:0005615">
    <property type="term" value="C:extracellular space"/>
    <property type="evidence" value="ECO:0007669"/>
    <property type="project" value="TreeGrafter"/>
</dbReference>
<dbReference type="AlphaFoldDB" id="A0A671LGP7"/>
<organism evidence="20 21">
    <name type="scientific">Sinocyclocheilus anshuiensis</name>
    <dbReference type="NCBI Taxonomy" id="1608454"/>
    <lineage>
        <taxon>Eukaryota</taxon>
        <taxon>Metazoa</taxon>
        <taxon>Chordata</taxon>
        <taxon>Craniata</taxon>
        <taxon>Vertebrata</taxon>
        <taxon>Euteleostomi</taxon>
        <taxon>Actinopterygii</taxon>
        <taxon>Neopterygii</taxon>
        <taxon>Teleostei</taxon>
        <taxon>Ostariophysi</taxon>
        <taxon>Cypriniformes</taxon>
        <taxon>Cyprinidae</taxon>
        <taxon>Cyprininae</taxon>
        <taxon>Sinocyclocheilus</taxon>
    </lineage>
</organism>
<sequence>NSKLCGFQFIGFDPCDGRWHSVSNLYFLFCVFVSAEPKLKDLRSVTVEDGKKTVLKCEIVAGNPAPSIKWYKNGKELAGKNKPKGIKIKKKKRGKISELLIRKSTEADAGLYTCEAVNNLGKTNTTASLTIRKTATSTTPSAKTSSHVTRCSESERNYCVNGGECFTLEVTPGNIRRLCRCLPGYTGNRCQTTDPVRVIDPKQAEELYQKRVLTITGICIALLVVGIMCVVAYCKTKKQRKKLHDRLRQSLQERNAAAKGPQHRHPPPENLQLVNHYMPENTDPPHVHVMDKEMETSLSTNEFTSSTHPSTAVTHSSSQCWSNGKAESVVSDSHAILVKSSVENCRHGTSGHRGRLNATGGVHQLNDHLKSSRETQGSCRDSPYSQRYVSAMTTPSCLSPAGLLSPATPSSPPSEMSAPLSSLATSVPSMAASPSGEEERPLLFRTPPILRDKSGLNQSGHNLRNLAHYNHGLELPSPAASPLHIVEQEESAQQYQSTAAASPPHSPTAGHRSSRTQPSGQTALEPVSGSNSESSSSESETEEDTPFLGLQNSLAAGSVVVDGLEGSRTNPALHLSPQHDLQSRLTAVMANQDPIAV</sequence>
<dbReference type="SMART" id="SM00408">
    <property type="entry name" value="IGc2"/>
    <property type="match status" value="1"/>
</dbReference>
<evidence type="ECO:0000256" key="3">
    <source>
        <dbReference type="ARBA" id="ARBA00006692"/>
    </source>
</evidence>
<dbReference type="InterPro" id="IPR036179">
    <property type="entry name" value="Ig-like_dom_sf"/>
</dbReference>
<keyword evidence="9 17" id="KW-1133">Transmembrane helix</keyword>
<evidence type="ECO:0000313" key="20">
    <source>
        <dbReference type="Ensembl" id="ENSSANP00000019523.1"/>
    </source>
</evidence>
<dbReference type="GO" id="GO:0030154">
    <property type="term" value="P:cell differentiation"/>
    <property type="evidence" value="ECO:0007669"/>
    <property type="project" value="TreeGrafter"/>
</dbReference>
<evidence type="ECO:0000259" key="18">
    <source>
        <dbReference type="PROSITE" id="PS50026"/>
    </source>
</evidence>
<dbReference type="InterPro" id="IPR007110">
    <property type="entry name" value="Ig-like_dom"/>
</dbReference>
<evidence type="ECO:0000256" key="1">
    <source>
        <dbReference type="ARBA" id="ARBA00004251"/>
    </source>
</evidence>
<feature type="domain" description="EGF-like" evidence="18">
    <location>
        <begin position="147"/>
        <end position="191"/>
    </location>
</feature>
<evidence type="ECO:0000256" key="16">
    <source>
        <dbReference type="SAM" id="MobiDB-lite"/>
    </source>
</evidence>
<dbReference type="GO" id="GO:0045499">
    <property type="term" value="F:chemorepellent activity"/>
    <property type="evidence" value="ECO:0007669"/>
    <property type="project" value="TreeGrafter"/>
</dbReference>
<evidence type="ECO:0000313" key="21">
    <source>
        <dbReference type="Proteomes" id="UP000472260"/>
    </source>
</evidence>
<proteinExistence type="inferred from homology"/>
<comment type="similarity">
    <text evidence="3">Belongs to the protein kinase superfamily. CAMK Ser/Thr protein kinase family.</text>
</comment>
<dbReference type="GO" id="GO:0048513">
    <property type="term" value="P:animal organ development"/>
    <property type="evidence" value="ECO:0007669"/>
    <property type="project" value="TreeGrafter"/>
</dbReference>
<dbReference type="Gene3D" id="2.10.25.10">
    <property type="entry name" value="Laminin"/>
    <property type="match status" value="1"/>
</dbReference>